<keyword evidence="3" id="KW-0808">Transferase</keyword>
<dbReference type="Pfam" id="PF02518">
    <property type="entry name" value="HATPase_c"/>
    <property type="match status" value="1"/>
</dbReference>
<evidence type="ECO:0000259" key="8">
    <source>
        <dbReference type="PROSITE" id="PS50109"/>
    </source>
</evidence>
<evidence type="ECO:0000313" key="10">
    <source>
        <dbReference type="Proteomes" id="UP000184139"/>
    </source>
</evidence>
<gene>
    <name evidence="9" type="ORF">SAMN02745124_01315</name>
</gene>
<name>A0A1M5UTX8_9BACT</name>
<dbReference type="RefSeq" id="WP_073374476.1">
    <property type="nucleotide sequence ID" value="NZ_FQXS01000006.1"/>
</dbReference>
<dbReference type="PANTHER" id="PTHR42878">
    <property type="entry name" value="TWO-COMPONENT HISTIDINE KINASE"/>
    <property type="match status" value="1"/>
</dbReference>
<evidence type="ECO:0000256" key="1">
    <source>
        <dbReference type="ARBA" id="ARBA00000085"/>
    </source>
</evidence>
<dbReference type="GO" id="GO:0007234">
    <property type="term" value="P:osmosensory signaling via phosphorelay pathway"/>
    <property type="evidence" value="ECO:0007669"/>
    <property type="project" value="TreeGrafter"/>
</dbReference>
<evidence type="ECO:0000256" key="3">
    <source>
        <dbReference type="ARBA" id="ARBA00022679"/>
    </source>
</evidence>
<dbReference type="GO" id="GO:0004673">
    <property type="term" value="F:protein histidine kinase activity"/>
    <property type="evidence" value="ECO:0007669"/>
    <property type="project" value="UniProtKB-EC"/>
</dbReference>
<comment type="catalytic activity">
    <reaction evidence="1">
        <text>ATP + protein L-histidine = ADP + protein N-phospho-L-histidine.</text>
        <dbReference type="EC" id="2.7.13.3"/>
    </reaction>
</comment>
<organism evidence="9 10">
    <name type="scientific">Desulfofustis glycolicus DSM 9705</name>
    <dbReference type="NCBI Taxonomy" id="1121409"/>
    <lineage>
        <taxon>Bacteria</taxon>
        <taxon>Pseudomonadati</taxon>
        <taxon>Thermodesulfobacteriota</taxon>
        <taxon>Desulfobulbia</taxon>
        <taxon>Desulfobulbales</taxon>
        <taxon>Desulfocapsaceae</taxon>
        <taxon>Desulfofustis</taxon>
    </lineage>
</organism>
<dbReference type="InterPro" id="IPR003594">
    <property type="entry name" value="HATPase_dom"/>
</dbReference>
<dbReference type="AlphaFoldDB" id="A0A1M5UTX8"/>
<keyword evidence="7" id="KW-0902">Two-component regulatory system</keyword>
<dbReference type="PROSITE" id="PS50109">
    <property type="entry name" value="HIS_KIN"/>
    <property type="match status" value="1"/>
</dbReference>
<dbReference type="GO" id="GO:0000156">
    <property type="term" value="F:phosphorelay response regulator activity"/>
    <property type="evidence" value="ECO:0007669"/>
    <property type="project" value="TreeGrafter"/>
</dbReference>
<dbReference type="EMBL" id="FQXS01000006">
    <property type="protein sequence ID" value="SHH66507.1"/>
    <property type="molecule type" value="Genomic_DNA"/>
</dbReference>
<keyword evidence="10" id="KW-1185">Reference proteome</keyword>
<dbReference type="GO" id="GO:0030295">
    <property type="term" value="F:protein kinase activator activity"/>
    <property type="evidence" value="ECO:0007669"/>
    <property type="project" value="TreeGrafter"/>
</dbReference>
<dbReference type="OrthoDB" id="9792686at2"/>
<accession>A0A1M5UTX8</accession>
<sequence length="380" mass="41779">METFFAPAERTTDDQLAEEIQIISNNPMISGLLQSAGGMLAVLDERRQLVALNDSLLKLLGVDDPAQAFGLRLGEALNCIYAAEEPAGCGTTKWCSSCGAAIAIVASLSDNQPAERICALSSRRGARQEDLALRVKAQPFSLTGSRYLLIFIQDITREQQRAALERIFFHDVNNLLCMLVGASELLVTRDPSELALTINRGAHRLHKEIAIQRCLSEDEAHSYRPLNEEISPTEMLAELQAQFVNHPAAGNRKLCFQNGPSEVTIYTDRYLISRIVSNMIINALEASHEQDPVSVWAERKEGQVVFSVWNGQQIPESVVGRIFQRNSSTKEQPGRGVGTYSMKFLGEDVLGGSVWFTTSALDGTTFRFALPEGEGSCSRS</sequence>
<evidence type="ECO:0000256" key="2">
    <source>
        <dbReference type="ARBA" id="ARBA00012438"/>
    </source>
</evidence>
<evidence type="ECO:0000256" key="4">
    <source>
        <dbReference type="ARBA" id="ARBA00022741"/>
    </source>
</evidence>
<dbReference type="Gene3D" id="3.30.565.10">
    <property type="entry name" value="Histidine kinase-like ATPase, C-terminal domain"/>
    <property type="match status" value="1"/>
</dbReference>
<dbReference type="Proteomes" id="UP000184139">
    <property type="component" value="Unassembled WGS sequence"/>
</dbReference>
<dbReference type="SMART" id="SM00387">
    <property type="entry name" value="HATPase_c"/>
    <property type="match status" value="1"/>
</dbReference>
<keyword evidence="6" id="KW-0067">ATP-binding</keyword>
<dbReference type="InterPro" id="IPR050351">
    <property type="entry name" value="BphY/WalK/GraS-like"/>
</dbReference>
<evidence type="ECO:0000256" key="5">
    <source>
        <dbReference type="ARBA" id="ARBA00022777"/>
    </source>
</evidence>
<protein>
    <recommendedName>
        <fullName evidence="2">histidine kinase</fullName>
        <ecNumber evidence="2">2.7.13.3</ecNumber>
    </recommendedName>
</protein>
<keyword evidence="4" id="KW-0547">Nucleotide-binding</keyword>
<feature type="domain" description="Histidine kinase" evidence="8">
    <location>
        <begin position="167"/>
        <end position="374"/>
    </location>
</feature>
<keyword evidence="5 9" id="KW-0418">Kinase</keyword>
<dbReference type="InterPro" id="IPR036890">
    <property type="entry name" value="HATPase_C_sf"/>
</dbReference>
<dbReference type="PANTHER" id="PTHR42878:SF7">
    <property type="entry name" value="SENSOR HISTIDINE KINASE GLRK"/>
    <property type="match status" value="1"/>
</dbReference>
<dbReference type="GO" id="GO:0005524">
    <property type="term" value="F:ATP binding"/>
    <property type="evidence" value="ECO:0007669"/>
    <property type="project" value="UniProtKB-KW"/>
</dbReference>
<dbReference type="SUPFAM" id="SSF55874">
    <property type="entry name" value="ATPase domain of HSP90 chaperone/DNA topoisomerase II/histidine kinase"/>
    <property type="match status" value="1"/>
</dbReference>
<dbReference type="STRING" id="1121409.SAMN02745124_01315"/>
<evidence type="ECO:0000256" key="6">
    <source>
        <dbReference type="ARBA" id="ARBA00022840"/>
    </source>
</evidence>
<proteinExistence type="predicted"/>
<evidence type="ECO:0000256" key="7">
    <source>
        <dbReference type="ARBA" id="ARBA00023012"/>
    </source>
</evidence>
<reference evidence="9 10" key="1">
    <citation type="submission" date="2016-11" db="EMBL/GenBank/DDBJ databases">
        <authorList>
            <person name="Jaros S."/>
            <person name="Januszkiewicz K."/>
            <person name="Wedrychowicz H."/>
        </authorList>
    </citation>
    <scope>NUCLEOTIDE SEQUENCE [LARGE SCALE GENOMIC DNA]</scope>
    <source>
        <strain evidence="9 10">DSM 9705</strain>
    </source>
</reference>
<evidence type="ECO:0000313" key="9">
    <source>
        <dbReference type="EMBL" id="SHH66507.1"/>
    </source>
</evidence>
<dbReference type="InterPro" id="IPR005467">
    <property type="entry name" value="His_kinase_dom"/>
</dbReference>
<dbReference type="EC" id="2.7.13.3" evidence="2"/>